<protein>
    <recommendedName>
        <fullName evidence="3">Resolvase/invertase-type recombinase catalytic domain-containing protein</fullName>
    </recommendedName>
</protein>
<dbReference type="Proteomes" id="UP000069771">
    <property type="component" value="Chromosome"/>
</dbReference>
<name>A0A140DV28_9FIRM</name>
<evidence type="ECO:0000313" key="1">
    <source>
        <dbReference type="EMBL" id="AMK54505.1"/>
    </source>
</evidence>
<gene>
    <name evidence="1" type="ORF">AALO17_13710</name>
</gene>
<keyword evidence="2" id="KW-1185">Reference proteome</keyword>
<reference evidence="1 2" key="1">
    <citation type="journal article" date="2016" name="Gut Pathog.">
        <title>Whole genome sequencing of "Faecalibaculum rodentium" ALO17, isolated from C57BL/6J laboratory mouse feces.</title>
        <authorList>
            <person name="Lim S."/>
            <person name="Chang D.H."/>
            <person name="Ahn S."/>
            <person name="Kim B.C."/>
        </authorList>
    </citation>
    <scope>NUCLEOTIDE SEQUENCE [LARGE SCALE GENOMIC DNA]</scope>
    <source>
        <strain evidence="1 2">Alo17</strain>
    </source>
</reference>
<sequence length="86" mass="9964">MKRIRSEPDGLKPDPWTALSELFQIPPCHSAQELEHQLLQLSQPVVFEAGDRSRLSREVLDVLESVQQKSDCIYVIWESRQKGCRM</sequence>
<accession>A0A140DV28</accession>
<organism evidence="1 2">
    <name type="scientific">Faecalibaculum rodentium</name>
    <dbReference type="NCBI Taxonomy" id="1702221"/>
    <lineage>
        <taxon>Bacteria</taxon>
        <taxon>Bacillati</taxon>
        <taxon>Bacillota</taxon>
        <taxon>Erysipelotrichia</taxon>
        <taxon>Erysipelotrichales</taxon>
        <taxon>Erysipelotrichaceae</taxon>
        <taxon>Faecalibaculum</taxon>
    </lineage>
</organism>
<dbReference type="KEGG" id="fro:AALO17_13710"/>
<evidence type="ECO:0000313" key="2">
    <source>
        <dbReference type="Proteomes" id="UP000069771"/>
    </source>
</evidence>
<dbReference type="EMBL" id="CP011391">
    <property type="protein sequence ID" value="AMK54505.1"/>
    <property type="molecule type" value="Genomic_DNA"/>
</dbReference>
<proteinExistence type="predicted"/>
<dbReference type="AlphaFoldDB" id="A0A140DV28"/>
<evidence type="ECO:0008006" key="3">
    <source>
        <dbReference type="Google" id="ProtNLM"/>
    </source>
</evidence>
<dbReference type="STRING" id="1702221.AALO17_13710"/>